<sequence length="256" mass="29624">MTVISGKQNYNYPKPNSGASSDTESLHLGSDTESVHGESGAGHSRVYRPPPVRVSHVEELVNIKKSSGKKKLRRYQNRCVLHTLNEEDENENVFVIMEDYKGPFARLLEDPDALEYWNTFIEKSEEEQTEIVKAFSEKFCKDNLENVEKSYKHGRLSARIRRTIKIKKNLSLETIKGFEDELIEFFKATPQDIYIRFPPTSFDRLLLHAIAQYHMLKSLSVLVEDVGKRSVEVYNTNSDWTPADCFLTDFVKELRR</sequence>
<dbReference type="PANTHER" id="PTHR32019:SF2">
    <property type="entry name" value="R3H DOMAIN-CONTAINING PROTEIN 4"/>
    <property type="match status" value="1"/>
</dbReference>
<dbReference type="Gene3D" id="3.30.1370.50">
    <property type="entry name" value="R3H-like domain"/>
    <property type="match status" value="1"/>
</dbReference>
<evidence type="ECO:0000313" key="4">
    <source>
        <dbReference type="Proteomes" id="UP001159042"/>
    </source>
</evidence>
<dbReference type="SUPFAM" id="SSF82708">
    <property type="entry name" value="R3H domain"/>
    <property type="match status" value="1"/>
</dbReference>
<dbReference type="GO" id="GO:0003676">
    <property type="term" value="F:nucleic acid binding"/>
    <property type="evidence" value="ECO:0007669"/>
    <property type="project" value="InterPro"/>
</dbReference>
<dbReference type="EMBL" id="JANEYG010000004">
    <property type="protein sequence ID" value="KAJ8923724.1"/>
    <property type="molecule type" value="Genomic_DNA"/>
</dbReference>
<evidence type="ECO:0000313" key="3">
    <source>
        <dbReference type="EMBL" id="KAJ8923724.1"/>
    </source>
</evidence>
<reference evidence="3 4" key="1">
    <citation type="journal article" date="2023" name="Insect Mol. Biol.">
        <title>Genome sequencing provides insights into the evolution of gene families encoding plant cell wall-degrading enzymes in longhorned beetles.</title>
        <authorList>
            <person name="Shin N.R."/>
            <person name="Okamura Y."/>
            <person name="Kirsch R."/>
            <person name="Pauchet Y."/>
        </authorList>
    </citation>
    <scope>NUCLEOTIDE SEQUENCE [LARGE SCALE GENOMIC DNA]</scope>
    <source>
        <strain evidence="3">EAD_L_NR</strain>
    </source>
</reference>
<feature type="region of interest" description="Disordered" evidence="1">
    <location>
        <begin position="1"/>
        <end position="49"/>
    </location>
</feature>
<evidence type="ECO:0000259" key="2">
    <source>
        <dbReference type="Pfam" id="PF13902"/>
    </source>
</evidence>
<protein>
    <recommendedName>
        <fullName evidence="2">R3H-associated N-terminal domain-containing protein</fullName>
    </recommendedName>
</protein>
<keyword evidence="4" id="KW-1185">Reference proteome</keyword>
<proteinExistence type="predicted"/>
<evidence type="ECO:0000256" key="1">
    <source>
        <dbReference type="SAM" id="MobiDB-lite"/>
    </source>
</evidence>
<gene>
    <name evidence="3" type="ORF">NQ315_010305</name>
</gene>
<name>A0AAV8WAX7_9CUCU</name>
<feature type="compositionally biased region" description="Polar residues" evidence="1">
    <location>
        <begin position="1"/>
        <end position="11"/>
    </location>
</feature>
<dbReference type="InterPro" id="IPR039629">
    <property type="entry name" value="R3HDM4"/>
</dbReference>
<dbReference type="Pfam" id="PF13902">
    <property type="entry name" value="R3H-assoc"/>
    <property type="match status" value="1"/>
</dbReference>
<accession>A0AAV8WAX7</accession>
<feature type="domain" description="R3H-associated N-terminal" evidence="2">
    <location>
        <begin position="55"/>
        <end position="163"/>
    </location>
</feature>
<dbReference type="Proteomes" id="UP001159042">
    <property type="component" value="Unassembled WGS sequence"/>
</dbReference>
<organism evidence="3 4">
    <name type="scientific">Exocentrus adspersus</name>
    <dbReference type="NCBI Taxonomy" id="1586481"/>
    <lineage>
        <taxon>Eukaryota</taxon>
        <taxon>Metazoa</taxon>
        <taxon>Ecdysozoa</taxon>
        <taxon>Arthropoda</taxon>
        <taxon>Hexapoda</taxon>
        <taxon>Insecta</taxon>
        <taxon>Pterygota</taxon>
        <taxon>Neoptera</taxon>
        <taxon>Endopterygota</taxon>
        <taxon>Coleoptera</taxon>
        <taxon>Polyphaga</taxon>
        <taxon>Cucujiformia</taxon>
        <taxon>Chrysomeloidea</taxon>
        <taxon>Cerambycidae</taxon>
        <taxon>Lamiinae</taxon>
        <taxon>Acanthocinini</taxon>
        <taxon>Exocentrus</taxon>
    </lineage>
</organism>
<dbReference type="InterPro" id="IPR025952">
    <property type="entry name" value="R3H-assoc_dom"/>
</dbReference>
<dbReference type="InterPro" id="IPR036867">
    <property type="entry name" value="R3H_dom_sf"/>
</dbReference>
<dbReference type="PANTHER" id="PTHR32019">
    <property type="entry name" value="R3H DOMAIN-CONTAINING PROTEIN 4"/>
    <property type="match status" value="1"/>
</dbReference>
<comment type="caution">
    <text evidence="3">The sequence shown here is derived from an EMBL/GenBank/DDBJ whole genome shotgun (WGS) entry which is preliminary data.</text>
</comment>
<dbReference type="AlphaFoldDB" id="A0AAV8WAX7"/>